<dbReference type="Proteomes" id="UP000267469">
    <property type="component" value="Unassembled WGS sequence"/>
</dbReference>
<name>A0A3N0EZ14_SINP1</name>
<comment type="caution">
    <text evidence="1">The sequence shown here is derived from an EMBL/GenBank/DDBJ whole genome shotgun (WGS) entry which is preliminary data.</text>
</comment>
<organism evidence="1 2">
    <name type="scientific">Sinomicrobium pectinilyticum</name>
    <dbReference type="NCBI Taxonomy" id="1084421"/>
    <lineage>
        <taxon>Bacteria</taxon>
        <taxon>Pseudomonadati</taxon>
        <taxon>Bacteroidota</taxon>
        <taxon>Flavobacteriia</taxon>
        <taxon>Flavobacteriales</taxon>
        <taxon>Flavobacteriaceae</taxon>
        <taxon>Sinomicrobium</taxon>
    </lineage>
</organism>
<keyword evidence="2" id="KW-1185">Reference proteome</keyword>
<accession>A0A3N0EZ14</accession>
<proteinExistence type="predicted"/>
<evidence type="ECO:0000313" key="1">
    <source>
        <dbReference type="EMBL" id="RNL92969.1"/>
    </source>
</evidence>
<protein>
    <submittedName>
        <fullName evidence="1">Uncharacterized protein</fullName>
    </submittedName>
</protein>
<dbReference type="AlphaFoldDB" id="A0A3N0EZ14"/>
<dbReference type="EMBL" id="RJTM01000013">
    <property type="protein sequence ID" value="RNL92969.1"/>
    <property type="molecule type" value="Genomic_DNA"/>
</dbReference>
<reference evidence="1 2" key="1">
    <citation type="submission" date="2018-10" db="EMBL/GenBank/DDBJ databases">
        <title>Sinomicrobium pectinilyticum sp. nov., a pectinase-producing bacterium isolated from alkaline and saline soil, and emended description of the genus Sinomicrobium.</title>
        <authorList>
            <person name="Cheng B."/>
            <person name="Li C."/>
            <person name="Lai Q."/>
            <person name="Du M."/>
            <person name="Shao Z."/>
            <person name="Xu P."/>
            <person name="Yang C."/>
        </authorList>
    </citation>
    <scope>NUCLEOTIDE SEQUENCE [LARGE SCALE GENOMIC DNA]</scope>
    <source>
        <strain evidence="1 2">5DNS001</strain>
    </source>
</reference>
<evidence type="ECO:0000313" key="2">
    <source>
        <dbReference type="Proteomes" id="UP000267469"/>
    </source>
</evidence>
<gene>
    <name evidence="1" type="ORF">ED312_02865</name>
</gene>
<sequence length="61" mass="7404">MDLTLFSYLLYNAETPAPAGELFPVKNMWQHLQIMVILFHFNHKTEFMTKKHQLFYIFVIR</sequence>